<evidence type="ECO:0000256" key="1">
    <source>
        <dbReference type="SAM" id="MobiDB-lite"/>
    </source>
</evidence>
<dbReference type="EMBL" id="BDQB01000244">
    <property type="protein sequence ID" value="GBH22375.1"/>
    <property type="molecule type" value="Genomic_RNA"/>
</dbReference>
<organism evidence="2">
    <name type="scientific">viral metagenome</name>
    <dbReference type="NCBI Taxonomy" id="1070528"/>
    <lineage>
        <taxon>unclassified sequences</taxon>
        <taxon>metagenomes</taxon>
        <taxon>organismal metagenomes</taxon>
    </lineage>
</organism>
<sequence>MEAMTSPEFARAFFDRDSVEKAAALRQKPIPSELLGQGMSALSRDDGRPVGAPETDLEWLITSAGTLAGVVGAFHAPAGDPHQAERALRISALPSPPDDFDNVGTLAPLCLSTEEASLVHLHARMGVDSHASELLWCFFPFDQFDDAPGFMDVANAAPEVRFTENGAIYLPHAANSSKIGRLQLGDVTIGVINTGAVGAEGEPSVPCTSPAAPAERTTGVPHTRKTRRLRNYEGLRMHCESLEPALLASSRIFPHITGNPLGGVARIRFDPETIQCFQIHLAAQGIASAIADGQGELRDFTRAAMIYAKVVIHEDGFLHWGQLDDDDALGSYIGIRWWLTESVRLWATGDLADAVWVALPGPFHAGYAAKFSHFRTDGDPSTIKLRLGSMVNVRPSDIVADLPQVIRGLSAMSVEVPKPAHMREFIRVSVRTGVTLRARYQQLATRLLMPGEWVETSGTDVDSILARRRFDRDPPNPASHASASSGPTITIPRLVDRPQ</sequence>
<name>A0A2V0RJ53_9ZZZZ</name>
<dbReference type="AlphaFoldDB" id="A0A2V0RJ53"/>
<comment type="caution">
    <text evidence="2">The sequence shown here is derived from an EMBL/GenBank/DDBJ whole genome shotgun (WGS) entry which is preliminary data.</text>
</comment>
<proteinExistence type="predicted"/>
<accession>A0A2V0RJ53</accession>
<feature type="compositionally biased region" description="Low complexity" evidence="1">
    <location>
        <begin position="478"/>
        <end position="487"/>
    </location>
</feature>
<reference evidence="2" key="1">
    <citation type="submission" date="2017-04" db="EMBL/GenBank/DDBJ databases">
        <title>Unveiling RNA virosphere associated with marine microorganisms.</title>
        <authorList>
            <person name="Urayama S."/>
            <person name="Takaki Y."/>
            <person name="Nishi S."/>
            <person name="Yoshida Y."/>
            <person name="Deguchi S."/>
            <person name="Takai K."/>
            <person name="Nunoura T."/>
        </authorList>
    </citation>
    <scope>NUCLEOTIDE SEQUENCE</scope>
</reference>
<feature type="region of interest" description="Disordered" evidence="1">
    <location>
        <begin position="469"/>
        <end position="499"/>
    </location>
</feature>
<protein>
    <submittedName>
        <fullName evidence="2">Uncharacterized protein</fullName>
    </submittedName>
</protein>
<feature type="region of interest" description="Disordered" evidence="1">
    <location>
        <begin position="200"/>
        <end position="223"/>
    </location>
</feature>
<evidence type="ECO:0000313" key="2">
    <source>
        <dbReference type="EMBL" id="GBH22375.1"/>
    </source>
</evidence>